<evidence type="ECO:0000256" key="1">
    <source>
        <dbReference type="SAM" id="MobiDB-lite"/>
    </source>
</evidence>
<feature type="compositionally biased region" description="Low complexity" evidence="1">
    <location>
        <begin position="369"/>
        <end position="382"/>
    </location>
</feature>
<evidence type="ECO:0000313" key="4">
    <source>
        <dbReference type="EMBL" id="RUS69541.1"/>
    </source>
</evidence>
<dbReference type="CDD" id="cd00037">
    <property type="entry name" value="CLECT"/>
    <property type="match status" value="2"/>
</dbReference>
<keyword evidence="5" id="KW-1185">Reference proteome</keyword>
<feature type="domain" description="C-type lectin" evidence="3">
    <location>
        <begin position="39"/>
        <end position="122"/>
    </location>
</feature>
<feature type="region of interest" description="Disordered" evidence="1">
    <location>
        <begin position="519"/>
        <end position="542"/>
    </location>
</feature>
<feature type="region of interest" description="Disordered" evidence="1">
    <location>
        <begin position="445"/>
        <end position="465"/>
    </location>
</feature>
<feature type="compositionally biased region" description="Polar residues" evidence="1">
    <location>
        <begin position="397"/>
        <end position="419"/>
    </location>
</feature>
<dbReference type="PROSITE" id="PS50041">
    <property type="entry name" value="C_TYPE_LECTIN_2"/>
    <property type="match status" value="2"/>
</dbReference>
<feature type="domain" description="C-type lectin" evidence="3">
    <location>
        <begin position="202"/>
        <end position="346"/>
    </location>
</feature>
<evidence type="ECO:0000256" key="2">
    <source>
        <dbReference type="SAM" id="Phobius"/>
    </source>
</evidence>
<evidence type="ECO:0000313" key="5">
    <source>
        <dbReference type="Proteomes" id="UP000271974"/>
    </source>
</evidence>
<dbReference type="Gene3D" id="3.10.100.10">
    <property type="entry name" value="Mannose-Binding Protein A, subunit A"/>
    <property type="match status" value="2"/>
</dbReference>
<feature type="region of interest" description="Disordered" evidence="1">
    <location>
        <begin position="364"/>
        <end position="384"/>
    </location>
</feature>
<dbReference type="InterPro" id="IPR016186">
    <property type="entry name" value="C-type_lectin-like/link_sf"/>
</dbReference>
<dbReference type="AlphaFoldDB" id="A0A3S0Z2U0"/>
<feature type="region of interest" description="Disordered" evidence="1">
    <location>
        <begin position="1"/>
        <end position="22"/>
    </location>
</feature>
<dbReference type="Pfam" id="PF00059">
    <property type="entry name" value="Lectin_C"/>
    <property type="match status" value="2"/>
</dbReference>
<dbReference type="OrthoDB" id="6075160at2759"/>
<dbReference type="SMART" id="SM00034">
    <property type="entry name" value="CLECT"/>
    <property type="match status" value="2"/>
</dbReference>
<feature type="region of interest" description="Disordered" evidence="1">
    <location>
        <begin position="397"/>
        <end position="423"/>
    </location>
</feature>
<organism evidence="4 5">
    <name type="scientific">Elysia chlorotica</name>
    <name type="common">Eastern emerald elysia</name>
    <name type="synonym">Sea slug</name>
    <dbReference type="NCBI Taxonomy" id="188477"/>
    <lineage>
        <taxon>Eukaryota</taxon>
        <taxon>Metazoa</taxon>
        <taxon>Spiralia</taxon>
        <taxon>Lophotrochozoa</taxon>
        <taxon>Mollusca</taxon>
        <taxon>Gastropoda</taxon>
        <taxon>Heterobranchia</taxon>
        <taxon>Euthyneura</taxon>
        <taxon>Panpulmonata</taxon>
        <taxon>Sacoglossa</taxon>
        <taxon>Placobranchoidea</taxon>
        <taxon>Plakobranchidae</taxon>
        <taxon>Elysia</taxon>
    </lineage>
</organism>
<dbReference type="InterPro" id="IPR016187">
    <property type="entry name" value="CTDL_fold"/>
</dbReference>
<keyword evidence="2" id="KW-0812">Transmembrane</keyword>
<keyword evidence="2" id="KW-0472">Membrane</keyword>
<name>A0A3S0Z2U0_ELYCH</name>
<feature type="transmembrane region" description="Helical" evidence="2">
    <location>
        <begin position="571"/>
        <end position="593"/>
    </location>
</feature>
<protein>
    <recommendedName>
        <fullName evidence="3">C-type lectin domain-containing protein</fullName>
    </recommendedName>
</protein>
<feature type="compositionally biased region" description="Polar residues" evidence="1">
    <location>
        <begin position="445"/>
        <end position="462"/>
    </location>
</feature>
<feature type="compositionally biased region" description="Low complexity" evidence="1">
    <location>
        <begin position="521"/>
        <end position="539"/>
    </location>
</feature>
<evidence type="ECO:0000259" key="3">
    <source>
        <dbReference type="PROSITE" id="PS50041"/>
    </source>
</evidence>
<feature type="non-terminal residue" evidence="4">
    <location>
        <position position="1"/>
    </location>
</feature>
<comment type="caution">
    <text evidence="4">The sequence shown here is derived from an EMBL/GenBank/DDBJ whole genome shotgun (WGS) entry which is preliminary data.</text>
</comment>
<dbReference type="SUPFAM" id="SSF56436">
    <property type="entry name" value="C-type lectin-like"/>
    <property type="match status" value="2"/>
</dbReference>
<reference evidence="4 5" key="1">
    <citation type="submission" date="2019-01" db="EMBL/GenBank/DDBJ databases">
        <title>A draft genome assembly of the solar-powered sea slug Elysia chlorotica.</title>
        <authorList>
            <person name="Cai H."/>
            <person name="Li Q."/>
            <person name="Fang X."/>
            <person name="Li J."/>
            <person name="Curtis N.E."/>
            <person name="Altenburger A."/>
            <person name="Shibata T."/>
            <person name="Feng M."/>
            <person name="Maeda T."/>
            <person name="Schwartz J.A."/>
            <person name="Shigenobu S."/>
            <person name="Lundholm N."/>
            <person name="Nishiyama T."/>
            <person name="Yang H."/>
            <person name="Hasebe M."/>
            <person name="Li S."/>
            <person name="Pierce S.K."/>
            <person name="Wang J."/>
        </authorList>
    </citation>
    <scope>NUCLEOTIDE SEQUENCE [LARGE SCALE GENOMIC DNA]</scope>
    <source>
        <strain evidence="4">EC2010</strain>
        <tissue evidence="4">Whole organism of an adult</tissue>
    </source>
</reference>
<feature type="compositionally biased region" description="Basic and acidic residues" evidence="1">
    <location>
        <begin position="10"/>
        <end position="19"/>
    </location>
</feature>
<dbReference type="Proteomes" id="UP000271974">
    <property type="component" value="Unassembled WGS sequence"/>
</dbReference>
<dbReference type="InterPro" id="IPR050111">
    <property type="entry name" value="C-type_lectin/snaclec_domain"/>
</dbReference>
<keyword evidence="2" id="KW-1133">Transmembrane helix</keyword>
<accession>A0A3S0Z2U0</accession>
<feature type="region of interest" description="Disordered" evidence="1">
    <location>
        <begin position="601"/>
        <end position="643"/>
    </location>
</feature>
<dbReference type="EMBL" id="RQTK01001648">
    <property type="protein sequence ID" value="RUS69541.1"/>
    <property type="molecule type" value="Genomic_DNA"/>
</dbReference>
<sequence length="643" mass="71365">KGNRTSSGTGEREVISKEENSEDATTKLVNGCPQGSYTFGDQCYMYGVIPETWSAARLVCRKLLPRGDLASIHSREELEFIQKSFQHWGDELVYIGLRKRMPVAPYRWSNGDLVQYLPWVPGCTGQELTGFAALDIEGLLFFPVVVRAISLPFLCSTKRVINSHRNEVQPAQNGKMSAEIGDGIPENNEDFTMRCREGWKSLRGKCYKAFKEQKTYEEAEAVCSKLGSNLLTLHSLSESKWLRQHIMVKDKNRRPKLLRLAKPDNVYWLGLKNGQYGLGWSDGSPLDYTNWRRVFSPLLRDGEPFHPMIQISEPARRFREGCFQINSNDLMWDGVRCEDVGYFICSAIASSKINPRFSFTNTTQRVGSTNTTPSVVSTNTTPRVSFTNTTPRIRSKNTTPFVGSTNITPFLGSTNTSPRVGSKDTILRDGSTTTTRLVESTNNALRDGSTNTKQLDGSTNATPRIGYKDTTQRIDFKDTILRDGSSTTAPLVESTDTTLLDGSTKTTLRDGSTKTTLLVASSSPTSTSPQSTMNTSTPSPRRDQGRFFILLEQQGLSFSEGSEGSGHERQVSVLVVEALGVVFVFAAIGVIIWRRQQRGSPVPWTSLRDSPEGESGNLQSERQPTRDLDINGVNQKGVYGTMG</sequence>
<proteinExistence type="predicted"/>
<dbReference type="PANTHER" id="PTHR22803">
    <property type="entry name" value="MANNOSE, PHOSPHOLIPASE, LECTIN RECEPTOR RELATED"/>
    <property type="match status" value="1"/>
</dbReference>
<gene>
    <name evidence="4" type="ORF">EGW08_022696</name>
</gene>
<dbReference type="InterPro" id="IPR001304">
    <property type="entry name" value="C-type_lectin-like"/>
</dbReference>